<reference evidence="4" key="4">
    <citation type="journal article" date="2015" name="G3 (Bethesda)">
        <title>Genome sequences of three phytopathogenic species of the Magnaporthaceae family of fungi.</title>
        <authorList>
            <person name="Okagaki L.H."/>
            <person name="Nunes C.C."/>
            <person name="Sailsbery J."/>
            <person name="Clay B."/>
            <person name="Brown D."/>
            <person name="John T."/>
            <person name="Oh Y."/>
            <person name="Young N."/>
            <person name="Fitzgerald M."/>
            <person name="Haas B.J."/>
            <person name="Zeng Q."/>
            <person name="Young S."/>
            <person name="Adiconis X."/>
            <person name="Fan L."/>
            <person name="Levin J.Z."/>
            <person name="Mitchell T.K."/>
            <person name="Okubara P.A."/>
            <person name="Farman M.L."/>
            <person name="Kohn L.M."/>
            <person name="Birren B."/>
            <person name="Ma L.-J."/>
            <person name="Dean R.A."/>
        </authorList>
    </citation>
    <scope>NUCLEOTIDE SEQUENCE</scope>
    <source>
        <strain evidence="4">R3-111a-1</strain>
    </source>
</reference>
<dbReference type="EMBL" id="GL385396">
    <property type="protein sequence ID" value="EJT79989.1"/>
    <property type="molecule type" value="Genomic_DNA"/>
</dbReference>
<evidence type="ECO:0008006" key="6">
    <source>
        <dbReference type="Google" id="ProtNLM"/>
    </source>
</evidence>
<feature type="signal peptide" evidence="2">
    <location>
        <begin position="1"/>
        <end position="18"/>
    </location>
</feature>
<dbReference type="GeneID" id="20345529"/>
<dbReference type="STRING" id="644352.J3NUW2"/>
<feature type="chain" id="PRO_5015094492" description="Carboxy-cis,cis-muconate cyclase" evidence="2">
    <location>
        <begin position="19"/>
        <end position="390"/>
    </location>
</feature>
<dbReference type="SUPFAM" id="SSF75011">
    <property type="entry name" value="3-carboxy-cis,cis-mucoante lactonizing enzyme"/>
    <property type="match status" value="1"/>
</dbReference>
<keyword evidence="5" id="KW-1185">Reference proteome</keyword>
<dbReference type="InterPro" id="IPR019405">
    <property type="entry name" value="Lactonase_7-beta_prop"/>
</dbReference>
<evidence type="ECO:0000313" key="5">
    <source>
        <dbReference type="Proteomes" id="UP000006039"/>
    </source>
</evidence>
<organism evidence="3">
    <name type="scientific">Gaeumannomyces tritici (strain R3-111a-1)</name>
    <name type="common">Wheat and barley take-all root rot fungus</name>
    <name type="synonym">Gaeumannomyces graminis var. tritici</name>
    <dbReference type="NCBI Taxonomy" id="644352"/>
    <lineage>
        <taxon>Eukaryota</taxon>
        <taxon>Fungi</taxon>
        <taxon>Dikarya</taxon>
        <taxon>Ascomycota</taxon>
        <taxon>Pezizomycotina</taxon>
        <taxon>Sordariomycetes</taxon>
        <taxon>Sordariomycetidae</taxon>
        <taxon>Magnaporthales</taxon>
        <taxon>Magnaporthaceae</taxon>
        <taxon>Gaeumannomyces</taxon>
    </lineage>
</organism>
<dbReference type="PANTHER" id="PTHR30344:SF4">
    <property type="entry name" value="CYCLASE, PUTATIVE (AFU_ORTHOLOGUE AFUA_6G11580)-RELATED"/>
    <property type="match status" value="1"/>
</dbReference>
<sequence length="390" mass="41718">MGASTAGLLLLLPAAVLGAVHHMYVGNLAPPARAYSLRFDDVSHELAVVNNISASAPHAWIALNHDKSYLYGVSLQDPRIASYKVRGNGTDLALAGRLAFNGSCAGKTSAFVQASSLPPYRVYTAAWPGPEACGAALAVNSSGGGGTGAVTRNTQSWRYLAASGVHGLAFGRRDNELIYSADLNGDSVWTHKVDGPTGIVTELARLPVAKGSHPRHLAAHPNGTYLYVLMEAANRLTAYSLDAKTGVPTAEESSYYLLPKNITQTDKQYWSAEVMLSHNSRFLWATARAWVNTTNHGYVNGFLLDGDGRVAKHMFQEKTTTTGGYANAISPAPFGDEWAAMTDVPRGYVQMWRMTGRNETELGVEYTGAEAVAKVDIADGGCCANVVWYD</sequence>
<reference evidence="3" key="2">
    <citation type="submission" date="2010-07" db="EMBL/GenBank/DDBJ databases">
        <authorList>
            <consortium name="The Broad Institute Genome Sequencing Platform"/>
            <consortium name="Broad Institute Genome Sequencing Center for Infectious Disease"/>
            <person name="Ma L.-J."/>
            <person name="Dead R."/>
            <person name="Young S."/>
            <person name="Zeng Q."/>
            <person name="Koehrsen M."/>
            <person name="Alvarado L."/>
            <person name="Berlin A."/>
            <person name="Chapman S.B."/>
            <person name="Chen Z."/>
            <person name="Freedman E."/>
            <person name="Gellesch M."/>
            <person name="Goldberg J."/>
            <person name="Griggs A."/>
            <person name="Gujja S."/>
            <person name="Heilman E.R."/>
            <person name="Heiman D."/>
            <person name="Hepburn T."/>
            <person name="Howarth C."/>
            <person name="Jen D."/>
            <person name="Larson L."/>
            <person name="Mehta T."/>
            <person name="Neiman D."/>
            <person name="Pearson M."/>
            <person name="Roberts A."/>
            <person name="Saif S."/>
            <person name="Shea T."/>
            <person name="Shenoy N."/>
            <person name="Sisk P."/>
            <person name="Stolte C."/>
            <person name="Sykes S."/>
            <person name="Walk T."/>
            <person name="White J."/>
            <person name="Yandava C."/>
            <person name="Haas B."/>
            <person name="Nusbaum C."/>
            <person name="Birren B."/>
        </authorList>
    </citation>
    <scope>NUCLEOTIDE SEQUENCE</scope>
    <source>
        <strain evidence="3">R3-111a-1</strain>
    </source>
</reference>
<dbReference type="AlphaFoldDB" id="J3NUW2"/>
<dbReference type="InterPro" id="IPR050282">
    <property type="entry name" value="Cycloisomerase_2"/>
</dbReference>
<gene>
    <name evidence="4" type="primary">20345529</name>
    <name evidence="3" type="ORF">GGTG_05071</name>
</gene>
<dbReference type="HOGENOM" id="CLU_045869_0_0_1"/>
<dbReference type="eggNOG" id="ENOG502RZKQ">
    <property type="taxonomic scope" value="Eukaryota"/>
</dbReference>
<reference evidence="5" key="1">
    <citation type="submission" date="2010-07" db="EMBL/GenBank/DDBJ databases">
        <title>The genome sequence of Gaeumannomyces graminis var. tritici strain R3-111a-1.</title>
        <authorList>
            <consortium name="The Broad Institute Genome Sequencing Platform"/>
            <person name="Ma L.-J."/>
            <person name="Dead R."/>
            <person name="Young S."/>
            <person name="Zeng Q."/>
            <person name="Koehrsen M."/>
            <person name="Alvarado L."/>
            <person name="Berlin A."/>
            <person name="Chapman S.B."/>
            <person name="Chen Z."/>
            <person name="Freedman E."/>
            <person name="Gellesch M."/>
            <person name="Goldberg J."/>
            <person name="Griggs A."/>
            <person name="Gujja S."/>
            <person name="Heilman E.R."/>
            <person name="Heiman D."/>
            <person name="Hepburn T."/>
            <person name="Howarth C."/>
            <person name="Jen D."/>
            <person name="Larson L."/>
            <person name="Mehta T."/>
            <person name="Neiman D."/>
            <person name="Pearson M."/>
            <person name="Roberts A."/>
            <person name="Saif S."/>
            <person name="Shea T."/>
            <person name="Shenoy N."/>
            <person name="Sisk P."/>
            <person name="Stolte C."/>
            <person name="Sykes S."/>
            <person name="Walk T."/>
            <person name="White J."/>
            <person name="Yandava C."/>
            <person name="Haas B."/>
            <person name="Nusbaum C."/>
            <person name="Birren B."/>
        </authorList>
    </citation>
    <scope>NUCLEOTIDE SEQUENCE [LARGE SCALE GENOMIC DNA]</scope>
    <source>
        <strain evidence="5">R3-111a-1</strain>
    </source>
</reference>
<reference evidence="4" key="5">
    <citation type="submission" date="2018-04" db="UniProtKB">
        <authorList>
            <consortium name="EnsemblFungi"/>
        </authorList>
    </citation>
    <scope>IDENTIFICATION</scope>
    <source>
        <strain evidence="4">R3-111a-1</strain>
    </source>
</reference>
<dbReference type="PANTHER" id="PTHR30344">
    <property type="entry name" value="6-PHOSPHOGLUCONOLACTONASE-RELATED"/>
    <property type="match status" value="1"/>
</dbReference>
<dbReference type="GO" id="GO:0017057">
    <property type="term" value="F:6-phosphogluconolactonase activity"/>
    <property type="evidence" value="ECO:0007669"/>
    <property type="project" value="TreeGrafter"/>
</dbReference>
<dbReference type="RefSeq" id="XP_009221134.1">
    <property type="nucleotide sequence ID" value="XM_009222870.1"/>
</dbReference>
<proteinExistence type="inferred from homology"/>
<evidence type="ECO:0000313" key="3">
    <source>
        <dbReference type="EMBL" id="EJT79989.1"/>
    </source>
</evidence>
<dbReference type="VEuPathDB" id="FungiDB:GGTG_05071"/>
<dbReference type="Pfam" id="PF10282">
    <property type="entry name" value="Lactonase"/>
    <property type="match status" value="1"/>
</dbReference>
<dbReference type="EnsemblFungi" id="EJT79989">
    <property type="protein sequence ID" value="EJT79989"/>
    <property type="gene ID" value="GGTG_05071"/>
</dbReference>
<accession>J3NUW2</accession>
<protein>
    <recommendedName>
        <fullName evidence="6">Carboxy-cis,cis-muconate cyclase</fullName>
    </recommendedName>
</protein>
<evidence type="ECO:0000256" key="1">
    <source>
        <dbReference type="ARBA" id="ARBA00005564"/>
    </source>
</evidence>
<dbReference type="Gene3D" id="2.130.10.10">
    <property type="entry name" value="YVTN repeat-like/Quinoprotein amine dehydrogenase"/>
    <property type="match status" value="1"/>
</dbReference>
<reference evidence="3" key="3">
    <citation type="submission" date="2010-09" db="EMBL/GenBank/DDBJ databases">
        <title>Annotation of Gaeumannomyces graminis var. tritici R3-111a-1.</title>
        <authorList>
            <consortium name="The Broad Institute Genome Sequencing Platform"/>
            <person name="Ma L.-J."/>
            <person name="Dead R."/>
            <person name="Young S.K."/>
            <person name="Zeng Q."/>
            <person name="Gargeya S."/>
            <person name="Fitzgerald M."/>
            <person name="Haas B."/>
            <person name="Abouelleil A."/>
            <person name="Alvarado L."/>
            <person name="Arachchi H.M."/>
            <person name="Berlin A."/>
            <person name="Brown A."/>
            <person name="Chapman S.B."/>
            <person name="Chen Z."/>
            <person name="Dunbar C."/>
            <person name="Freedman E."/>
            <person name="Gearin G."/>
            <person name="Gellesch M."/>
            <person name="Goldberg J."/>
            <person name="Griggs A."/>
            <person name="Gujja S."/>
            <person name="Heiman D."/>
            <person name="Howarth C."/>
            <person name="Larson L."/>
            <person name="Lui A."/>
            <person name="MacDonald P.J.P."/>
            <person name="Mehta T."/>
            <person name="Montmayeur A."/>
            <person name="Murphy C."/>
            <person name="Neiman D."/>
            <person name="Pearson M."/>
            <person name="Priest M."/>
            <person name="Roberts A."/>
            <person name="Saif S."/>
            <person name="Shea T."/>
            <person name="Shenoy N."/>
            <person name="Sisk P."/>
            <person name="Stolte C."/>
            <person name="Sykes S."/>
            <person name="Yandava C."/>
            <person name="Wortman J."/>
            <person name="Nusbaum C."/>
            <person name="Birren B."/>
        </authorList>
    </citation>
    <scope>NUCLEOTIDE SEQUENCE</scope>
    <source>
        <strain evidence="3">R3-111a-1</strain>
    </source>
</reference>
<keyword evidence="2" id="KW-0732">Signal</keyword>
<dbReference type="Proteomes" id="UP000006039">
    <property type="component" value="Unassembled WGS sequence"/>
</dbReference>
<comment type="similarity">
    <text evidence="1">Belongs to the cycloisomerase 2 family.</text>
</comment>
<evidence type="ECO:0000313" key="4">
    <source>
        <dbReference type="EnsemblFungi" id="EJT79989"/>
    </source>
</evidence>
<name>J3NUW2_GAET3</name>
<dbReference type="OrthoDB" id="1715191at2759"/>
<dbReference type="InterPro" id="IPR015943">
    <property type="entry name" value="WD40/YVTN_repeat-like_dom_sf"/>
</dbReference>
<evidence type="ECO:0000256" key="2">
    <source>
        <dbReference type="SAM" id="SignalP"/>
    </source>
</evidence>